<proteinExistence type="predicted"/>
<keyword evidence="1" id="KW-0539">Nucleus</keyword>
<evidence type="ECO:0000313" key="4">
    <source>
        <dbReference type="Proteomes" id="UP000777438"/>
    </source>
</evidence>
<name>A0A9P9AJQ5_9HYPO</name>
<dbReference type="InterPro" id="IPR001138">
    <property type="entry name" value="Zn2Cys6_DnaBD"/>
</dbReference>
<accession>A0A9P9AJQ5</accession>
<dbReference type="Gene3D" id="4.10.240.10">
    <property type="entry name" value="Zn(2)-C6 fungal-type DNA-binding domain"/>
    <property type="match status" value="1"/>
</dbReference>
<dbReference type="AlphaFoldDB" id="A0A9P9AJQ5"/>
<evidence type="ECO:0000256" key="1">
    <source>
        <dbReference type="ARBA" id="ARBA00023242"/>
    </source>
</evidence>
<dbReference type="Pfam" id="PF00172">
    <property type="entry name" value="Zn_clus"/>
    <property type="match status" value="1"/>
</dbReference>
<dbReference type="InterPro" id="IPR053175">
    <property type="entry name" value="DHMBA_Reg_Transcription_Factor"/>
</dbReference>
<dbReference type="SUPFAM" id="SSF57701">
    <property type="entry name" value="Zn2/Cys6 DNA-binding domain"/>
    <property type="match status" value="1"/>
</dbReference>
<dbReference type="CDD" id="cd00067">
    <property type="entry name" value="GAL4"/>
    <property type="match status" value="1"/>
</dbReference>
<feature type="domain" description="Zn(2)-C6 fungal-type" evidence="2">
    <location>
        <begin position="9"/>
        <end position="37"/>
    </location>
</feature>
<dbReference type="InterPro" id="IPR036864">
    <property type="entry name" value="Zn2-C6_fun-type_DNA-bd_sf"/>
</dbReference>
<dbReference type="GO" id="GO:0008270">
    <property type="term" value="F:zinc ion binding"/>
    <property type="evidence" value="ECO:0007669"/>
    <property type="project" value="InterPro"/>
</dbReference>
<dbReference type="PROSITE" id="PS00463">
    <property type="entry name" value="ZN2_CY6_FUNGAL_1"/>
    <property type="match status" value="1"/>
</dbReference>
<evidence type="ECO:0000259" key="2">
    <source>
        <dbReference type="PROSITE" id="PS50048"/>
    </source>
</evidence>
<dbReference type="PANTHER" id="PTHR38791">
    <property type="entry name" value="ZN(II)2CYS6 TRANSCRIPTION FACTOR (EUROFUNG)-RELATED-RELATED"/>
    <property type="match status" value="1"/>
</dbReference>
<dbReference type="PANTHER" id="PTHR38791:SF13">
    <property type="entry name" value="ZN(2)-C6 FUNGAL-TYPE DOMAIN-CONTAINING PROTEIN"/>
    <property type="match status" value="1"/>
</dbReference>
<dbReference type="GO" id="GO:0000981">
    <property type="term" value="F:DNA-binding transcription factor activity, RNA polymerase II-specific"/>
    <property type="evidence" value="ECO:0007669"/>
    <property type="project" value="InterPro"/>
</dbReference>
<dbReference type="Proteomes" id="UP000777438">
    <property type="component" value="Unassembled WGS sequence"/>
</dbReference>
<comment type="caution">
    <text evidence="3">The sequence shown here is derived from an EMBL/GenBank/DDBJ whole genome shotgun (WGS) entry which is preliminary data.</text>
</comment>
<dbReference type="SMART" id="SM00066">
    <property type="entry name" value="GAL4"/>
    <property type="match status" value="1"/>
</dbReference>
<reference evidence="3 4" key="1">
    <citation type="journal article" date="2021" name="Nat. Commun.">
        <title>Genetic determinants of endophytism in the Arabidopsis root mycobiome.</title>
        <authorList>
            <person name="Mesny F."/>
            <person name="Miyauchi S."/>
            <person name="Thiergart T."/>
            <person name="Pickel B."/>
            <person name="Atanasova L."/>
            <person name="Karlsson M."/>
            <person name="Huettel B."/>
            <person name="Barry K.W."/>
            <person name="Haridas S."/>
            <person name="Chen C."/>
            <person name="Bauer D."/>
            <person name="Andreopoulos W."/>
            <person name="Pangilinan J."/>
            <person name="LaButti K."/>
            <person name="Riley R."/>
            <person name="Lipzen A."/>
            <person name="Clum A."/>
            <person name="Drula E."/>
            <person name="Henrissat B."/>
            <person name="Kohler A."/>
            <person name="Grigoriev I.V."/>
            <person name="Martin F.M."/>
            <person name="Hacquard S."/>
        </authorList>
    </citation>
    <scope>NUCLEOTIDE SEQUENCE [LARGE SCALE GENOMIC DNA]</scope>
    <source>
        <strain evidence="3 4">MPI-CAGE-CH-0241</strain>
    </source>
</reference>
<dbReference type="EMBL" id="JAGPYM010000029">
    <property type="protein sequence ID" value="KAH6879501.1"/>
    <property type="molecule type" value="Genomic_DNA"/>
</dbReference>
<evidence type="ECO:0000313" key="3">
    <source>
        <dbReference type="EMBL" id="KAH6879501.1"/>
    </source>
</evidence>
<sequence>MVYNGPSKGCRRCRDRRVKCDQRQPTCLNCSTRGIACPGYRDIFDKAHRDETVKIWKRYSRQGRMTATLGAPPTLNSGPMQISPPRSILPDPESAALSFFFLHYSLCQNAEETCSFFSFLPDMYAKSNISSPLNRATAALALQVAHLHYSHGGGSWMGCSVYANAVIQTKQALAAPAQSKSDSLLMTTLVLEAYESAKGAFGRGEKCASQSRTHVLGSVALLKHRGSINFRDELSWRLVIATRNRLLHHNWHSVDELAAIEAVLGIWDHDNGDRPKGPAVEADTLAFRLSQLQLLATIRSKVPASKKTDLMDNGNDGGQNWQDIAAHAIDLAGQCALWQNALPSTWRPVSVPAHTLATSIQAAGAYEHVAPTIYANISVANSVNRHRTTELGCLSFIGSCLVDIPRQEGVQHRHQTGLPSTLMARAQILIDEICATVPFLTGDVTAGELWSRTVLVPSVVQLSSNGSERSCSFPENATKHAQQVIASGLYMMYGTLTAVLSILQSMQTVLRDGQVRWMIGQVKRLKHILHIAQDI</sequence>
<keyword evidence="4" id="KW-1185">Reference proteome</keyword>
<organism evidence="3 4">
    <name type="scientific">Thelonectria olida</name>
    <dbReference type="NCBI Taxonomy" id="1576542"/>
    <lineage>
        <taxon>Eukaryota</taxon>
        <taxon>Fungi</taxon>
        <taxon>Dikarya</taxon>
        <taxon>Ascomycota</taxon>
        <taxon>Pezizomycotina</taxon>
        <taxon>Sordariomycetes</taxon>
        <taxon>Hypocreomycetidae</taxon>
        <taxon>Hypocreales</taxon>
        <taxon>Nectriaceae</taxon>
        <taxon>Thelonectria</taxon>
    </lineage>
</organism>
<gene>
    <name evidence="3" type="ORF">B0T10DRAFT_609896</name>
</gene>
<protein>
    <recommendedName>
        <fullName evidence="2">Zn(2)-C6 fungal-type domain-containing protein</fullName>
    </recommendedName>
</protein>
<dbReference type="OrthoDB" id="2991872at2759"/>
<dbReference type="PROSITE" id="PS50048">
    <property type="entry name" value="ZN2_CY6_FUNGAL_2"/>
    <property type="match status" value="1"/>
</dbReference>